<name>A0A2G8K990_STIJA</name>
<dbReference type="Proteomes" id="UP000230750">
    <property type="component" value="Unassembled WGS sequence"/>
</dbReference>
<evidence type="ECO:0000256" key="2">
    <source>
        <dbReference type="ARBA" id="ARBA00022692"/>
    </source>
</evidence>
<evidence type="ECO:0000256" key="3">
    <source>
        <dbReference type="ARBA" id="ARBA00022989"/>
    </source>
</evidence>
<dbReference type="PANTHER" id="PTHR13531">
    <property type="entry name" value="GEO07735P1-RELATED-RELATED"/>
    <property type="match status" value="1"/>
</dbReference>
<dbReference type="GO" id="GO:1905515">
    <property type="term" value="P:non-motile cilium assembly"/>
    <property type="evidence" value="ECO:0007669"/>
    <property type="project" value="TreeGrafter"/>
</dbReference>
<protein>
    <submittedName>
        <fullName evidence="6">Putative transmembrane protein</fullName>
    </submittedName>
</protein>
<feature type="transmembrane region" description="Helical" evidence="5">
    <location>
        <begin position="48"/>
        <end position="70"/>
    </location>
</feature>
<keyword evidence="3 5" id="KW-1133">Transmembrane helix</keyword>
<dbReference type="OrthoDB" id="311720at2759"/>
<dbReference type="STRING" id="307972.A0A2G8K990"/>
<evidence type="ECO:0000256" key="4">
    <source>
        <dbReference type="ARBA" id="ARBA00023136"/>
    </source>
</evidence>
<gene>
    <name evidence="6" type="ORF">BSL78_18578</name>
</gene>
<comment type="subcellular location">
    <subcellularLocation>
        <location evidence="1">Membrane</location>
        <topology evidence="1">Multi-pass membrane protein</topology>
    </subcellularLocation>
</comment>
<keyword evidence="2 5" id="KW-0812">Transmembrane</keyword>
<accession>A0A2G8K990</accession>
<organism evidence="6 7">
    <name type="scientific">Stichopus japonicus</name>
    <name type="common">Sea cucumber</name>
    <dbReference type="NCBI Taxonomy" id="307972"/>
    <lineage>
        <taxon>Eukaryota</taxon>
        <taxon>Metazoa</taxon>
        <taxon>Echinodermata</taxon>
        <taxon>Eleutherozoa</taxon>
        <taxon>Echinozoa</taxon>
        <taxon>Holothuroidea</taxon>
        <taxon>Aspidochirotacea</taxon>
        <taxon>Aspidochirotida</taxon>
        <taxon>Stichopodidae</taxon>
        <taxon>Apostichopus</taxon>
    </lineage>
</organism>
<sequence>MAADYMRQKLTNFTETVFPTNPTQENRQHHMIRPGNELVSSLPLQIALYFNVYFFPFWLLTCVVILALKFQHLEQLFQFVIITIYIVISGTEAMRLYLGYLGNLQERVPELAGFWLLTLVLQLPLLVFLLAASGGKPTPAEIGVHIIFLIFLLSEIVVGFFALKVMSRQQVMKFHLQEFDDILNPNRDQSESSRYEPLR</sequence>
<keyword evidence="4 5" id="KW-0472">Membrane</keyword>
<evidence type="ECO:0000256" key="1">
    <source>
        <dbReference type="ARBA" id="ARBA00004141"/>
    </source>
</evidence>
<reference evidence="6 7" key="1">
    <citation type="journal article" date="2017" name="PLoS Biol.">
        <title>The sea cucumber genome provides insights into morphological evolution and visceral regeneration.</title>
        <authorList>
            <person name="Zhang X."/>
            <person name="Sun L."/>
            <person name="Yuan J."/>
            <person name="Sun Y."/>
            <person name="Gao Y."/>
            <person name="Zhang L."/>
            <person name="Li S."/>
            <person name="Dai H."/>
            <person name="Hamel J.F."/>
            <person name="Liu C."/>
            <person name="Yu Y."/>
            <person name="Liu S."/>
            <person name="Lin W."/>
            <person name="Guo K."/>
            <person name="Jin S."/>
            <person name="Xu P."/>
            <person name="Storey K.B."/>
            <person name="Huan P."/>
            <person name="Zhang T."/>
            <person name="Zhou Y."/>
            <person name="Zhang J."/>
            <person name="Lin C."/>
            <person name="Li X."/>
            <person name="Xing L."/>
            <person name="Huo D."/>
            <person name="Sun M."/>
            <person name="Wang L."/>
            <person name="Mercier A."/>
            <person name="Li F."/>
            <person name="Yang H."/>
            <person name="Xiang J."/>
        </authorList>
    </citation>
    <scope>NUCLEOTIDE SEQUENCE [LARGE SCALE GENOMIC DNA]</scope>
    <source>
        <strain evidence="6">Shaxun</strain>
        <tissue evidence="6">Muscle</tissue>
    </source>
</reference>
<dbReference type="GO" id="GO:0016020">
    <property type="term" value="C:membrane"/>
    <property type="evidence" value="ECO:0007669"/>
    <property type="project" value="UniProtKB-SubCell"/>
</dbReference>
<dbReference type="GO" id="GO:0035869">
    <property type="term" value="C:ciliary transition zone"/>
    <property type="evidence" value="ECO:0007669"/>
    <property type="project" value="TreeGrafter"/>
</dbReference>
<dbReference type="Pfam" id="PF09799">
    <property type="entry name" value="Transmemb_17"/>
    <property type="match status" value="1"/>
</dbReference>
<comment type="caution">
    <text evidence="6">The sequence shown here is derived from an EMBL/GenBank/DDBJ whole genome shotgun (WGS) entry which is preliminary data.</text>
</comment>
<dbReference type="PANTHER" id="PTHR13531:SF6">
    <property type="entry name" value="TMEM (HUMAN TRANSMEMBRANE PROTEIN) HOMOLOG"/>
    <property type="match status" value="1"/>
</dbReference>
<feature type="transmembrane region" description="Helical" evidence="5">
    <location>
        <begin position="76"/>
        <end position="98"/>
    </location>
</feature>
<feature type="transmembrane region" description="Helical" evidence="5">
    <location>
        <begin position="110"/>
        <end position="130"/>
    </location>
</feature>
<dbReference type="EMBL" id="MRZV01000769">
    <property type="protein sequence ID" value="PIK44581.1"/>
    <property type="molecule type" value="Genomic_DNA"/>
</dbReference>
<feature type="transmembrane region" description="Helical" evidence="5">
    <location>
        <begin position="142"/>
        <end position="163"/>
    </location>
</feature>
<dbReference type="AlphaFoldDB" id="A0A2G8K990"/>
<evidence type="ECO:0000256" key="5">
    <source>
        <dbReference type="SAM" id="Phobius"/>
    </source>
</evidence>
<keyword evidence="7" id="KW-1185">Reference proteome</keyword>
<proteinExistence type="predicted"/>
<evidence type="ECO:0000313" key="6">
    <source>
        <dbReference type="EMBL" id="PIK44581.1"/>
    </source>
</evidence>
<dbReference type="InterPro" id="IPR019184">
    <property type="entry name" value="Uncharacterised_TM-17"/>
</dbReference>
<evidence type="ECO:0000313" key="7">
    <source>
        <dbReference type="Proteomes" id="UP000230750"/>
    </source>
</evidence>